<dbReference type="PANTHER" id="PTHR32120:SF11">
    <property type="entry name" value="SMALL RIBOSOMAL SUBUNIT BIOGENESIS GTPASE RSGA 1, MITOCHONDRIAL-RELATED"/>
    <property type="match status" value="1"/>
</dbReference>
<comment type="function">
    <text evidence="3">One of several proteins that assist in the late maturation steps of the functional core of the 30S ribosomal subunit. Helps release RbfA from mature subunits. May play a role in the assembly of ribosomal proteins into the subunit. Circularly permuted GTPase that catalyzes slow GTP hydrolysis, GTPase activity is stimulated by the 30S ribosomal subunit.</text>
</comment>
<dbReference type="GO" id="GO:0003924">
    <property type="term" value="F:GTPase activity"/>
    <property type="evidence" value="ECO:0007669"/>
    <property type="project" value="UniProtKB-UniRule"/>
</dbReference>
<comment type="cofactor">
    <cofactor evidence="3">
        <name>Zn(2+)</name>
        <dbReference type="ChEBI" id="CHEBI:29105"/>
    </cofactor>
    <text evidence="3">Binds 1 zinc ion per subunit.</text>
</comment>
<dbReference type="Gene3D" id="3.40.50.300">
    <property type="entry name" value="P-loop containing nucleotide triphosphate hydrolases"/>
    <property type="match status" value="1"/>
</dbReference>
<evidence type="ECO:0000313" key="6">
    <source>
        <dbReference type="EMBL" id="MBB6092339.1"/>
    </source>
</evidence>
<dbReference type="InterPro" id="IPR030378">
    <property type="entry name" value="G_CP_dom"/>
</dbReference>
<dbReference type="RefSeq" id="WP_184330070.1">
    <property type="nucleotide sequence ID" value="NZ_JACHHZ010000001.1"/>
</dbReference>
<feature type="binding site" evidence="3">
    <location>
        <position position="268"/>
    </location>
    <ligand>
        <name>Zn(2+)</name>
        <dbReference type="ChEBI" id="CHEBI:29105"/>
    </ligand>
</feature>
<dbReference type="Pfam" id="PF03193">
    <property type="entry name" value="RsgA_GTPase"/>
    <property type="match status" value="1"/>
</dbReference>
<dbReference type="NCBIfam" id="TIGR00157">
    <property type="entry name" value="ribosome small subunit-dependent GTPase A"/>
    <property type="match status" value="1"/>
</dbReference>
<dbReference type="HAMAP" id="MF_01820">
    <property type="entry name" value="GTPase_RsgA"/>
    <property type="match status" value="1"/>
</dbReference>
<evidence type="ECO:0000259" key="4">
    <source>
        <dbReference type="PROSITE" id="PS50936"/>
    </source>
</evidence>
<dbReference type="EC" id="3.6.1.-" evidence="3"/>
<dbReference type="GO" id="GO:0005737">
    <property type="term" value="C:cytoplasm"/>
    <property type="evidence" value="ECO:0007669"/>
    <property type="project" value="UniProtKB-SubCell"/>
</dbReference>
<keyword evidence="3" id="KW-0963">Cytoplasm</keyword>
<comment type="subcellular location">
    <subcellularLocation>
        <location evidence="3">Cytoplasm</location>
    </subcellularLocation>
</comment>
<keyword evidence="3" id="KW-0479">Metal-binding</keyword>
<evidence type="ECO:0000313" key="7">
    <source>
        <dbReference type="Proteomes" id="UP000588068"/>
    </source>
</evidence>
<dbReference type="EMBL" id="JACHHZ010000001">
    <property type="protein sequence ID" value="MBB6092339.1"/>
    <property type="molecule type" value="Genomic_DNA"/>
</dbReference>
<comment type="caution">
    <text evidence="6">The sequence shown here is derived from an EMBL/GenBank/DDBJ whole genome shotgun (WGS) entry which is preliminary data.</text>
</comment>
<proteinExistence type="inferred from homology"/>
<dbReference type="Gene3D" id="1.10.40.50">
    <property type="entry name" value="Probable gtpase engc, domain 3"/>
    <property type="match status" value="1"/>
</dbReference>
<reference evidence="6 7" key="1">
    <citation type="submission" date="2020-08" db="EMBL/GenBank/DDBJ databases">
        <title>Genomic Encyclopedia of Type Strains, Phase IV (KMG-IV): sequencing the most valuable type-strain genomes for metagenomic binning, comparative biology and taxonomic classification.</title>
        <authorList>
            <person name="Goeker M."/>
        </authorList>
    </citation>
    <scope>NUCLEOTIDE SEQUENCE [LARGE SCALE GENOMIC DNA]</scope>
    <source>
        <strain evidence="6 7">DSM 26723</strain>
    </source>
</reference>
<dbReference type="GO" id="GO:0019843">
    <property type="term" value="F:rRNA binding"/>
    <property type="evidence" value="ECO:0007669"/>
    <property type="project" value="UniProtKB-KW"/>
</dbReference>
<keyword evidence="7" id="KW-1185">Reference proteome</keyword>
<keyword evidence="1 3" id="KW-0547">Nucleotide-binding</keyword>
<comment type="subunit">
    <text evidence="3">Monomer. Associates with 30S ribosomal subunit, binds 16S rRNA.</text>
</comment>
<feature type="binding site" evidence="3">
    <location>
        <begin position="130"/>
        <end position="133"/>
    </location>
    <ligand>
        <name>GTP</name>
        <dbReference type="ChEBI" id="CHEBI:37565"/>
    </ligand>
</feature>
<dbReference type="PANTHER" id="PTHR32120">
    <property type="entry name" value="SMALL RIBOSOMAL SUBUNIT BIOGENESIS GTPASE RSGA"/>
    <property type="match status" value="1"/>
</dbReference>
<dbReference type="SUPFAM" id="SSF52540">
    <property type="entry name" value="P-loop containing nucleoside triphosphate hydrolases"/>
    <property type="match status" value="1"/>
</dbReference>
<comment type="similarity">
    <text evidence="3">Belongs to the TRAFAC class YlqF/YawG GTPase family. RsgA subfamily.</text>
</comment>
<protein>
    <recommendedName>
        <fullName evidence="3">Small ribosomal subunit biogenesis GTPase RsgA</fullName>
        <ecNumber evidence="3">3.6.1.-</ecNumber>
    </recommendedName>
</protein>
<dbReference type="GO" id="GO:0042274">
    <property type="term" value="P:ribosomal small subunit biogenesis"/>
    <property type="evidence" value="ECO:0007669"/>
    <property type="project" value="UniProtKB-UniRule"/>
</dbReference>
<dbReference type="GO" id="GO:0005525">
    <property type="term" value="F:GTP binding"/>
    <property type="evidence" value="ECO:0007669"/>
    <property type="project" value="UniProtKB-UniRule"/>
</dbReference>
<dbReference type="GO" id="GO:0046872">
    <property type="term" value="F:metal ion binding"/>
    <property type="evidence" value="ECO:0007669"/>
    <property type="project" value="UniProtKB-KW"/>
</dbReference>
<keyword evidence="3" id="KW-0694">RNA-binding</keyword>
<feature type="domain" description="CP-type G" evidence="5">
    <location>
        <begin position="81"/>
        <end position="239"/>
    </location>
</feature>
<sequence length="313" mass="33981">MTFMNTPVEFTARVVESFGRRAIVRTADGERLPAELFGKRLSIVCGDEVNVRMPRPVAAAAGDEPRIVSVQPRRTLLQRTDSRGRNEPLASNLTLLAIVVAPEPPTDPYMVDRYLAGAAYAHIDGAIVVNKSDLDSSSTLGEAVEEYRRAGYPVLTVSALNSHAIDDLRAFLKGKTTMFAGQSGVGKSTLTNALIPDLERQTRTLSDSTGEGRHTTVSTALFRMPGGGELIDSPGVRDFAPALVSDAVVQRGWPEIVAAAPQCRFANCLHLREPGCAVIAGIDAGTLSARRYESYKRLLNIMRDLAPDYERRK</sequence>
<keyword evidence="3" id="KW-0862">Zinc</keyword>
<keyword evidence="2 3" id="KW-0342">GTP-binding</keyword>
<feature type="binding site" evidence="3">
    <location>
        <begin position="181"/>
        <end position="189"/>
    </location>
    <ligand>
        <name>GTP</name>
        <dbReference type="ChEBI" id="CHEBI:37565"/>
    </ligand>
</feature>
<name>A0A841HIX2_9GAMM</name>
<keyword evidence="3" id="KW-0699">rRNA-binding</keyword>
<feature type="domain" description="EngC GTPase" evidence="4">
    <location>
        <begin position="91"/>
        <end position="237"/>
    </location>
</feature>
<evidence type="ECO:0000256" key="3">
    <source>
        <dbReference type="HAMAP-Rule" id="MF_01820"/>
    </source>
</evidence>
<organism evidence="6 7">
    <name type="scientific">Povalibacter uvarum</name>
    <dbReference type="NCBI Taxonomy" id="732238"/>
    <lineage>
        <taxon>Bacteria</taxon>
        <taxon>Pseudomonadati</taxon>
        <taxon>Pseudomonadota</taxon>
        <taxon>Gammaproteobacteria</taxon>
        <taxon>Steroidobacterales</taxon>
        <taxon>Steroidobacteraceae</taxon>
        <taxon>Povalibacter</taxon>
    </lineage>
</organism>
<dbReference type="CDD" id="cd01854">
    <property type="entry name" value="YjeQ_EngC"/>
    <property type="match status" value="1"/>
</dbReference>
<keyword evidence="3 6" id="KW-0378">Hydrolase</keyword>
<keyword evidence="3" id="KW-0690">Ribosome biogenesis</keyword>
<feature type="binding site" evidence="3">
    <location>
        <position position="270"/>
    </location>
    <ligand>
        <name>Zn(2+)</name>
        <dbReference type="ChEBI" id="CHEBI:29105"/>
    </ligand>
</feature>
<dbReference type="PROSITE" id="PS51721">
    <property type="entry name" value="G_CP"/>
    <property type="match status" value="1"/>
</dbReference>
<evidence type="ECO:0000259" key="5">
    <source>
        <dbReference type="PROSITE" id="PS51721"/>
    </source>
</evidence>
<gene>
    <name evidence="3" type="primary">rsgA</name>
    <name evidence="6" type="ORF">HNQ60_001185</name>
</gene>
<dbReference type="AlphaFoldDB" id="A0A841HIX2"/>
<feature type="binding site" evidence="3">
    <location>
        <position position="263"/>
    </location>
    <ligand>
        <name>Zn(2+)</name>
        <dbReference type="ChEBI" id="CHEBI:29105"/>
    </ligand>
</feature>
<evidence type="ECO:0000256" key="1">
    <source>
        <dbReference type="ARBA" id="ARBA00022741"/>
    </source>
</evidence>
<accession>A0A841HIX2</accession>
<feature type="binding site" evidence="3">
    <location>
        <position position="276"/>
    </location>
    <ligand>
        <name>Zn(2+)</name>
        <dbReference type="ChEBI" id="CHEBI:29105"/>
    </ligand>
</feature>
<evidence type="ECO:0000256" key="2">
    <source>
        <dbReference type="ARBA" id="ARBA00023134"/>
    </source>
</evidence>
<dbReference type="InterPro" id="IPR027417">
    <property type="entry name" value="P-loop_NTPase"/>
</dbReference>
<dbReference type="PROSITE" id="PS50936">
    <property type="entry name" value="ENGC_GTPASE"/>
    <property type="match status" value="1"/>
</dbReference>
<dbReference type="Proteomes" id="UP000588068">
    <property type="component" value="Unassembled WGS sequence"/>
</dbReference>
<dbReference type="InterPro" id="IPR010914">
    <property type="entry name" value="RsgA_GTPase_dom"/>
</dbReference>
<dbReference type="InterPro" id="IPR004881">
    <property type="entry name" value="Ribosome_biogen_GTPase_RsgA"/>
</dbReference>